<dbReference type="GO" id="GO:0009432">
    <property type="term" value="P:SOS response"/>
    <property type="evidence" value="ECO:0007669"/>
    <property type="project" value="TreeGrafter"/>
</dbReference>
<dbReference type="STRING" id="1434232.MAIT1_04045"/>
<dbReference type="GO" id="GO:0005737">
    <property type="term" value="C:cytoplasm"/>
    <property type="evidence" value="ECO:0007669"/>
    <property type="project" value="TreeGrafter"/>
</dbReference>
<evidence type="ECO:0000259" key="1">
    <source>
        <dbReference type="Pfam" id="PF08443"/>
    </source>
</evidence>
<keyword evidence="3" id="KW-1185">Reference proteome</keyword>
<name>A0A1Y2K4B7_9PROT</name>
<protein>
    <submittedName>
        <fullName evidence="2">Putative RimK domain-containing protein ATP-grasp</fullName>
    </submittedName>
</protein>
<sequence length="182" mass="20226">MERQFPYPFIVKKNRGASGDKVFLVRDRRQLESSLMAIFNPADAGSDYLCLAQERIDIVQEYRAVFVDGELVLCYRKALDDAAYAGNLSPLHWSGARAIVEEDAATVARIGAFCRPLFETLMIPFCGLDIALARSGELVLIETNASPGFDKVMDDCGMEPVKRVYLQILAHLTGGETQDRFA</sequence>
<dbReference type="AlphaFoldDB" id="A0A1Y2K4B7"/>
<dbReference type="Proteomes" id="UP000194003">
    <property type="component" value="Unassembled WGS sequence"/>
</dbReference>
<evidence type="ECO:0000313" key="2">
    <source>
        <dbReference type="EMBL" id="OSM04190.1"/>
    </source>
</evidence>
<organism evidence="2 3">
    <name type="scientific">Magnetofaba australis IT-1</name>
    <dbReference type="NCBI Taxonomy" id="1434232"/>
    <lineage>
        <taxon>Bacteria</taxon>
        <taxon>Pseudomonadati</taxon>
        <taxon>Pseudomonadota</taxon>
        <taxon>Magnetococcia</taxon>
        <taxon>Magnetococcales</taxon>
        <taxon>Magnetococcaceae</taxon>
        <taxon>Magnetofaba</taxon>
    </lineage>
</organism>
<dbReference type="GO" id="GO:0018169">
    <property type="term" value="F:ribosomal S6-glutamic acid ligase activity"/>
    <property type="evidence" value="ECO:0007669"/>
    <property type="project" value="TreeGrafter"/>
</dbReference>
<reference evidence="2 3" key="1">
    <citation type="journal article" date="2016" name="BMC Genomics">
        <title>Combined genomic and structural analyses of a cultured magnetotactic bacterium reveals its niche adaptation to a dynamic environment.</title>
        <authorList>
            <person name="Araujo A.C."/>
            <person name="Morillo V."/>
            <person name="Cypriano J."/>
            <person name="Teixeira L.C."/>
            <person name="Leao P."/>
            <person name="Lyra S."/>
            <person name="Almeida L.G."/>
            <person name="Bazylinski D.A."/>
            <person name="Vasconcellos A.T."/>
            <person name="Abreu F."/>
            <person name="Lins U."/>
        </authorList>
    </citation>
    <scope>NUCLEOTIDE SEQUENCE [LARGE SCALE GENOMIC DNA]</scope>
    <source>
        <strain evidence="2 3">IT-1</strain>
    </source>
</reference>
<dbReference type="PANTHER" id="PTHR21621:SF0">
    <property type="entry name" value="BETA-CITRYLGLUTAMATE SYNTHASE B-RELATED"/>
    <property type="match status" value="1"/>
</dbReference>
<feature type="domain" description="ATP-grasp fold RimK-type" evidence="1">
    <location>
        <begin position="5"/>
        <end position="159"/>
    </location>
</feature>
<dbReference type="PANTHER" id="PTHR21621">
    <property type="entry name" value="RIBOSOMAL PROTEIN S6 MODIFICATION PROTEIN"/>
    <property type="match status" value="1"/>
</dbReference>
<dbReference type="Pfam" id="PF08443">
    <property type="entry name" value="RimK"/>
    <property type="match status" value="1"/>
</dbReference>
<dbReference type="InterPro" id="IPR013651">
    <property type="entry name" value="ATP-grasp_RimK-type"/>
</dbReference>
<gene>
    <name evidence="2" type="ORF">MAIT1_04045</name>
</gene>
<dbReference type="Gene3D" id="3.30.470.20">
    <property type="entry name" value="ATP-grasp fold, B domain"/>
    <property type="match status" value="1"/>
</dbReference>
<evidence type="ECO:0000313" key="3">
    <source>
        <dbReference type="Proteomes" id="UP000194003"/>
    </source>
</evidence>
<dbReference type="SUPFAM" id="SSF56059">
    <property type="entry name" value="Glutathione synthetase ATP-binding domain-like"/>
    <property type="match status" value="1"/>
</dbReference>
<dbReference type="EMBL" id="LVJN01000019">
    <property type="protein sequence ID" value="OSM04190.1"/>
    <property type="molecule type" value="Genomic_DNA"/>
</dbReference>
<comment type="caution">
    <text evidence="2">The sequence shown here is derived from an EMBL/GenBank/DDBJ whole genome shotgun (WGS) entry which is preliminary data.</text>
</comment>
<proteinExistence type="predicted"/>
<accession>A0A1Y2K4B7</accession>